<keyword evidence="6 8" id="KW-0051">Antiviral defense</keyword>
<evidence type="ECO:0000256" key="3">
    <source>
        <dbReference type="ARBA" id="ARBA00022514"/>
    </source>
</evidence>
<evidence type="ECO:0000256" key="1">
    <source>
        <dbReference type="ARBA" id="ARBA00004613"/>
    </source>
</evidence>
<dbReference type="GeneTree" id="ENSGT00960000191019"/>
<feature type="chain" id="PRO_5025676945" description="Interferon kappa" evidence="9">
    <location>
        <begin position="26"/>
        <end position="194"/>
    </location>
</feature>
<organism evidence="10 11">
    <name type="scientific">Pseudonaja textilis</name>
    <name type="common">Eastern brown snake</name>
    <dbReference type="NCBI Taxonomy" id="8673"/>
    <lineage>
        <taxon>Eukaryota</taxon>
        <taxon>Metazoa</taxon>
        <taxon>Chordata</taxon>
        <taxon>Craniata</taxon>
        <taxon>Vertebrata</taxon>
        <taxon>Euteleostomi</taxon>
        <taxon>Lepidosauria</taxon>
        <taxon>Squamata</taxon>
        <taxon>Bifurcata</taxon>
        <taxon>Unidentata</taxon>
        <taxon>Episquamata</taxon>
        <taxon>Toxicofera</taxon>
        <taxon>Serpentes</taxon>
        <taxon>Colubroidea</taxon>
        <taxon>Elapidae</taxon>
        <taxon>Hydrophiinae</taxon>
        <taxon>Pseudonaja</taxon>
    </lineage>
</organism>
<dbReference type="SUPFAM" id="SSF47266">
    <property type="entry name" value="4-helical cytokines"/>
    <property type="match status" value="1"/>
</dbReference>
<dbReference type="Proteomes" id="UP000472273">
    <property type="component" value="Unplaced"/>
</dbReference>
<evidence type="ECO:0000256" key="2">
    <source>
        <dbReference type="ARBA" id="ARBA00011033"/>
    </source>
</evidence>
<sequence>MAATSTPVPMGLLCLVFLLAVPASGLHCNLLKRQQQRWNQQSMELLKGMKAKIPPECWQKMPEVSFPIKILGIRQPRAATKAILEMLRGFLHLFKEEHLWVAWDLLQYLRTEELHEQTQRLQRCLEGEKLSLGKSKKEWMHKLELKKYFRSIENFLKEKGLDSCTQEFIRHEIQADFTLLSCLRQDWNSPTPIF</sequence>
<evidence type="ECO:0000256" key="4">
    <source>
        <dbReference type="ARBA" id="ARBA00022525"/>
    </source>
</evidence>
<evidence type="ECO:0000256" key="7">
    <source>
        <dbReference type="ARBA" id="ARBA00023157"/>
    </source>
</evidence>
<evidence type="ECO:0000313" key="10">
    <source>
        <dbReference type="Ensembl" id="ENSPTXP00000015806.1"/>
    </source>
</evidence>
<evidence type="ECO:0000313" key="11">
    <source>
        <dbReference type="Proteomes" id="UP000472273"/>
    </source>
</evidence>
<keyword evidence="5 9" id="KW-0732">Signal</keyword>
<protein>
    <recommendedName>
        <fullName evidence="12">Interferon kappa</fullName>
    </recommendedName>
</protein>
<keyword evidence="7" id="KW-1015">Disulfide bond</keyword>
<evidence type="ECO:0000256" key="5">
    <source>
        <dbReference type="ARBA" id="ARBA00022729"/>
    </source>
</evidence>
<dbReference type="AlphaFoldDB" id="A0A670Z431"/>
<feature type="signal peptide" evidence="9">
    <location>
        <begin position="1"/>
        <end position="25"/>
    </location>
</feature>
<dbReference type="InterPro" id="IPR009079">
    <property type="entry name" value="4_helix_cytokine-like_core"/>
</dbReference>
<dbReference type="OMA" id="KEWMHKL"/>
<evidence type="ECO:0000256" key="9">
    <source>
        <dbReference type="SAM" id="SignalP"/>
    </source>
</evidence>
<dbReference type="Pfam" id="PF00143">
    <property type="entry name" value="Interferon"/>
    <property type="match status" value="1"/>
</dbReference>
<dbReference type="GO" id="GO:0005615">
    <property type="term" value="C:extracellular space"/>
    <property type="evidence" value="ECO:0007669"/>
    <property type="project" value="UniProtKB-KW"/>
</dbReference>
<reference evidence="10" key="2">
    <citation type="submission" date="2025-09" db="UniProtKB">
        <authorList>
            <consortium name="Ensembl"/>
        </authorList>
    </citation>
    <scope>IDENTIFICATION</scope>
</reference>
<keyword evidence="3 8" id="KW-0202">Cytokine</keyword>
<proteinExistence type="inferred from homology"/>
<dbReference type="Gene3D" id="1.20.1250.10">
    <property type="match status" value="1"/>
</dbReference>
<dbReference type="GO" id="GO:0006955">
    <property type="term" value="P:immune response"/>
    <property type="evidence" value="ECO:0007669"/>
    <property type="project" value="UniProtKB-ARBA"/>
</dbReference>
<accession>A0A670Z431</accession>
<evidence type="ECO:0000256" key="8">
    <source>
        <dbReference type="RuleBase" id="RU000436"/>
    </source>
</evidence>
<dbReference type="PANTHER" id="PTHR11691">
    <property type="entry name" value="TYPE I INTERFERON"/>
    <property type="match status" value="1"/>
</dbReference>
<keyword evidence="4" id="KW-0964">Secreted</keyword>
<dbReference type="SMART" id="SM00076">
    <property type="entry name" value="IFabd"/>
    <property type="match status" value="1"/>
</dbReference>
<keyword evidence="11" id="KW-1185">Reference proteome</keyword>
<dbReference type="GO" id="GO:0005125">
    <property type="term" value="F:cytokine activity"/>
    <property type="evidence" value="ECO:0007669"/>
    <property type="project" value="UniProtKB-KW"/>
</dbReference>
<dbReference type="InterPro" id="IPR000471">
    <property type="entry name" value="Interferon_alpha/beta/delta"/>
</dbReference>
<comment type="similarity">
    <text evidence="2 8">Belongs to the alpha/beta interferon family.</text>
</comment>
<reference evidence="10" key="1">
    <citation type="submission" date="2025-08" db="UniProtKB">
        <authorList>
            <consortium name="Ensembl"/>
        </authorList>
    </citation>
    <scope>IDENTIFICATION</scope>
</reference>
<dbReference type="GO" id="GO:0005126">
    <property type="term" value="F:cytokine receptor binding"/>
    <property type="evidence" value="ECO:0007669"/>
    <property type="project" value="InterPro"/>
</dbReference>
<evidence type="ECO:0008006" key="12">
    <source>
        <dbReference type="Google" id="ProtNLM"/>
    </source>
</evidence>
<dbReference type="Ensembl" id="ENSPTXT00000016287.1">
    <property type="protein sequence ID" value="ENSPTXP00000015806.1"/>
    <property type="gene ID" value="ENSPTXG00000010899.1"/>
</dbReference>
<comment type="subcellular location">
    <subcellularLocation>
        <location evidence="1">Secreted</location>
    </subcellularLocation>
</comment>
<evidence type="ECO:0000256" key="6">
    <source>
        <dbReference type="ARBA" id="ARBA00023118"/>
    </source>
</evidence>
<name>A0A670Z431_PSETE</name>
<dbReference type="PANTHER" id="PTHR11691:SF73">
    <property type="entry name" value="INTERFERON BETA"/>
    <property type="match status" value="1"/>
</dbReference>
<dbReference type="GO" id="GO:0051607">
    <property type="term" value="P:defense response to virus"/>
    <property type="evidence" value="ECO:0007669"/>
    <property type="project" value="UniProtKB-KW"/>
</dbReference>